<dbReference type="RefSeq" id="WP_013433677.1">
    <property type="nucleotide sequence ID" value="NC_014721.1"/>
</dbReference>
<proteinExistence type="predicted"/>
<sequence>MEGIKIEIELPKEILNYISLNEITNDKVLKELIIYKLIKDEKISFGKGAEILGMSKIELIEELSEYGVNYFDQPIEEVIEDKNAIDKM</sequence>
<dbReference type="AlphaFoldDB" id="E4S8I4"/>
<dbReference type="HOGENOM" id="CLU_154570_4_1_9"/>
<dbReference type="eggNOG" id="ENOG5033DBB">
    <property type="taxonomic scope" value="Bacteria"/>
</dbReference>
<gene>
    <name evidence="1" type="ordered locus">Calkr_2538</name>
</gene>
<dbReference type="KEGG" id="cki:Calkr_2538"/>
<dbReference type="Pfam" id="PF03683">
    <property type="entry name" value="UPF0175"/>
    <property type="match status" value="1"/>
</dbReference>
<dbReference type="InterPro" id="IPR005368">
    <property type="entry name" value="UPF0175"/>
</dbReference>
<evidence type="ECO:0000313" key="2">
    <source>
        <dbReference type="Proteomes" id="UP000009256"/>
    </source>
</evidence>
<keyword evidence="2" id="KW-1185">Reference proteome</keyword>
<organism evidence="1 2">
    <name type="scientific">Caldicellulosiruptor acetigenus (strain ATCC 700853 / DSM 12137 / I77R1B)</name>
    <name type="common">Caldicellulosiruptor kristjanssonii</name>
    <dbReference type="NCBI Taxonomy" id="632335"/>
    <lineage>
        <taxon>Bacteria</taxon>
        <taxon>Bacillati</taxon>
        <taxon>Bacillota</taxon>
        <taxon>Bacillota incertae sedis</taxon>
        <taxon>Caldicellulosiruptorales</taxon>
        <taxon>Caldicellulosiruptoraceae</taxon>
        <taxon>Caldicellulosiruptor</taxon>
    </lineage>
</organism>
<evidence type="ECO:0000313" key="1">
    <source>
        <dbReference type="EMBL" id="ADQ41966.1"/>
    </source>
</evidence>
<dbReference type="Proteomes" id="UP000009256">
    <property type="component" value="Chromosome"/>
</dbReference>
<reference key="1">
    <citation type="submission" date="2010-11" db="EMBL/GenBank/DDBJ databases">
        <title>Complete sequence of chromosome of Caldicellulosiruptor kristjanssonii 177R1B.</title>
        <authorList>
            <consortium name="US DOE Joint Genome Institute"/>
            <person name="Lucas S."/>
            <person name="Copeland A."/>
            <person name="Lapidus A."/>
            <person name="Cheng J.-F."/>
            <person name="Bruce D."/>
            <person name="Goodwin L."/>
            <person name="Pitluck S."/>
            <person name="Davenport K."/>
            <person name="Detter J.C."/>
            <person name="Han C."/>
            <person name="Tapia R."/>
            <person name="Land M."/>
            <person name="Hauser L."/>
            <person name="Jeffries C."/>
            <person name="Kyrpides N."/>
            <person name="Ivanova N."/>
            <person name="Mikhailova N."/>
            <person name="Blumer-Schuette S.E."/>
            <person name="Kelly R.M."/>
            <person name="Woyke T."/>
        </authorList>
    </citation>
    <scope>NUCLEOTIDE SEQUENCE</scope>
    <source>
        <strain>177R1B</strain>
    </source>
</reference>
<dbReference type="OrthoDB" id="9796320at2"/>
<protein>
    <submittedName>
        <fullName evidence="1">Uncharacterized protein</fullName>
    </submittedName>
</protein>
<name>E4S8I4_CALA7</name>
<dbReference type="EMBL" id="CP002326">
    <property type="protein sequence ID" value="ADQ41966.1"/>
    <property type="molecule type" value="Genomic_DNA"/>
</dbReference>
<reference evidence="1 2" key="2">
    <citation type="journal article" date="2011" name="J. Bacteriol.">
        <title>Complete genome sequences for the anaerobic, extremely thermophilic plant biomass-degrading bacteria Caldicellulosiruptor hydrothermalis, Caldicellulosiruptor kristjanssonii, Caldicellulosiruptor kronotskyensis, Caldicellulosiruptor owensenis, and Caldicellulosiruptor lactoaceticus.</title>
        <authorList>
            <person name="Blumer-Schuette S.E."/>
            <person name="Ozdemir I."/>
            <person name="Mistry D."/>
            <person name="Lucas S."/>
            <person name="Lapidus A."/>
            <person name="Cheng J.F."/>
            <person name="Goodwin L.A."/>
            <person name="Pitluck S."/>
            <person name="Land M.L."/>
            <person name="Hauser L.J."/>
            <person name="Woyke T."/>
            <person name="Mikhailova N."/>
            <person name="Pati A."/>
            <person name="Kyrpides N.C."/>
            <person name="Ivanova N."/>
            <person name="Detter J.C."/>
            <person name="Walston-Davenport K."/>
            <person name="Han S."/>
            <person name="Adams M.W."/>
            <person name="Kelly R.M."/>
        </authorList>
    </citation>
    <scope>NUCLEOTIDE SEQUENCE [LARGE SCALE GENOMIC DNA]</scope>
    <source>
        <strain evidence="2">ATCC 700853 / DSM 12137 / I77R1B</strain>
    </source>
</reference>
<accession>E4S8I4</accession>